<feature type="domain" description="Histidine kinase" evidence="10">
    <location>
        <begin position="399"/>
        <end position="603"/>
    </location>
</feature>
<dbReference type="Gene3D" id="3.30.565.10">
    <property type="entry name" value="Histidine kinase-like ATPase, C-terminal domain"/>
    <property type="match status" value="1"/>
</dbReference>
<sequence length="624" mass="69333">MTVSRSGSPDLKPRRWRRLWHRREGLPSIRMFDTVGARVMTLIVATTLPLAIIASLLAWHSYQQNVGNSAMRTERDTQLAISEITTDLEQTHTLLDMLADRDISSGNALREFALVQTISQHHYCMLMLTDVSGRPSVVLPPPSTQDAAICSSPELTAPAMNSSTARTPVVGVDVLKGNRGPLLKFVVPILSNNSVSGYIVAVRTLGWQRSRLPKGNSRLLLGTDNNSRHFLAMPDGTLYSFFPDRPVTAELPKKAFTRLKRDIASLSLHDVFTSQGITYAFQNAYGPVSLIVATERTAEESHALNIFLIRVSLIVGLLVLELMAVALGARLFLVDPLEKLALAVADWRKGAAFAPRASHSIPLEIRHLEKAFLRATRRLSEHEQDLEQSARNQDMLIREIHHRVKNNLQVVASLLNLQASRIRSYEAREEFRLVRDRVRALATLHRYLYSESGLSALDVQSFLEELCSILMSANGMNAQTRIRLQLDIEHVLISPDQAAPIALIVTEVVSNALRYAFPENRAGHIVINLHKVVPTDPEKEGMVEFKLGDDGIGINAGQATESRTRREGIGMQLIRGFARQINADMTVSNENGTWYTLHFIPERPSLTALAMARKAISHGVDSSL</sequence>
<dbReference type="SUPFAM" id="SSF55874">
    <property type="entry name" value="ATPase domain of HSP90 chaperone/DNA topoisomerase II/histidine kinase"/>
    <property type="match status" value="1"/>
</dbReference>
<organism evidence="11 13">
    <name type="scientific">Gluconobacter sphaericus NBRC 12467</name>
    <dbReference type="NCBI Taxonomy" id="1307951"/>
    <lineage>
        <taxon>Bacteria</taxon>
        <taxon>Pseudomonadati</taxon>
        <taxon>Pseudomonadota</taxon>
        <taxon>Alphaproteobacteria</taxon>
        <taxon>Acetobacterales</taxon>
        <taxon>Acetobacteraceae</taxon>
        <taxon>Gluconobacter</taxon>
    </lineage>
</organism>
<keyword evidence="4" id="KW-0808">Transferase</keyword>
<evidence type="ECO:0000259" key="10">
    <source>
        <dbReference type="PROSITE" id="PS50109"/>
    </source>
</evidence>
<gene>
    <name evidence="11" type="ORF">GCM10007872_15020</name>
    <name evidence="12" type="ORF">GCM10007872_21590</name>
</gene>
<evidence type="ECO:0000256" key="4">
    <source>
        <dbReference type="ARBA" id="ARBA00022679"/>
    </source>
</evidence>
<comment type="catalytic activity">
    <reaction evidence="1">
        <text>ATP + protein L-histidine = ADP + protein N-phospho-L-histidine.</text>
        <dbReference type="EC" id="2.7.13.3"/>
    </reaction>
</comment>
<reference evidence="11" key="3">
    <citation type="submission" date="2023-01" db="EMBL/GenBank/DDBJ databases">
        <title>Draft genome sequence of Gluconobacter sphaericus strain NBRC 12467.</title>
        <authorList>
            <person name="Sun Q."/>
            <person name="Mori K."/>
        </authorList>
    </citation>
    <scope>NUCLEOTIDE SEQUENCE</scope>
    <source>
        <strain evidence="11">NBRC 12467</strain>
    </source>
</reference>
<reference evidence="11" key="1">
    <citation type="journal article" date="2014" name="Int. J. Syst. Evol. Microbiol.">
        <title>Complete genome sequence of Corynebacterium casei LMG S-19264T (=DSM 44701T), isolated from a smear-ripened cheese.</title>
        <authorList>
            <consortium name="US DOE Joint Genome Institute (JGI-PGF)"/>
            <person name="Walter F."/>
            <person name="Albersmeier A."/>
            <person name="Kalinowski J."/>
            <person name="Ruckert C."/>
        </authorList>
    </citation>
    <scope>NUCLEOTIDE SEQUENCE</scope>
    <source>
        <strain evidence="11">NBRC 12467</strain>
    </source>
</reference>
<dbReference type="EMBL" id="BSNZ01000008">
    <property type="protein sequence ID" value="GLQ84594.1"/>
    <property type="molecule type" value="Genomic_DNA"/>
</dbReference>
<dbReference type="AlphaFoldDB" id="A0AA37WBP2"/>
<name>A0AA37WBP2_9PROT</name>
<dbReference type="GO" id="GO:0004673">
    <property type="term" value="F:protein histidine kinase activity"/>
    <property type="evidence" value="ECO:0007669"/>
    <property type="project" value="UniProtKB-EC"/>
</dbReference>
<keyword evidence="9" id="KW-0472">Membrane</keyword>
<keyword evidence="13" id="KW-1185">Reference proteome</keyword>
<dbReference type="EC" id="2.7.13.3" evidence="2"/>
<evidence type="ECO:0000256" key="2">
    <source>
        <dbReference type="ARBA" id="ARBA00012438"/>
    </source>
</evidence>
<evidence type="ECO:0000256" key="5">
    <source>
        <dbReference type="ARBA" id="ARBA00022741"/>
    </source>
</evidence>
<evidence type="ECO:0000256" key="7">
    <source>
        <dbReference type="ARBA" id="ARBA00022840"/>
    </source>
</evidence>
<evidence type="ECO:0000313" key="11">
    <source>
        <dbReference type="EMBL" id="GLQ84594.1"/>
    </source>
</evidence>
<dbReference type="InterPro" id="IPR036890">
    <property type="entry name" value="HATPase_C_sf"/>
</dbReference>
<feature type="transmembrane region" description="Helical" evidence="9">
    <location>
        <begin position="39"/>
        <end position="62"/>
    </location>
</feature>
<evidence type="ECO:0000256" key="1">
    <source>
        <dbReference type="ARBA" id="ARBA00000085"/>
    </source>
</evidence>
<evidence type="ECO:0000313" key="12">
    <source>
        <dbReference type="EMBL" id="GLQ85251.1"/>
    </source>
</evidence>
<evidence type="ECO:0000313" key="13">
    <source>
        <dbReference type="Proteomes" id="UP001156708"/>
    </source>
</evidence>
<evidence type="ECO:0000256" key="6">
    <source>
        <dbReference type="ARBA" id="ARBA00022777"/>
    </source>
</evidence>
<protein>
    <recommendedName>
        <fullName evidence="2">histidine kinase</fullName>
        <ecNumber evidence="2">2.7.13.3</ecNumber>
    </recommendedName>
</protein>
<keyword evidence="5" id="KW-0547">Nucleotide-binding</keyword>
<keyword evidence="9" id="KW-0812">Transmembrane</keyword>
<comment type="caution">
    <text evidence="11">The sequence shown here is derived from an EMBL/GenBank/DDBJ whole genome shotgun (WGS) entry which is preliminary data.</text>
</comment>
<feature type="transmembrane region" description="Helical" evidence="9">
    <location>
        <begin position="307"/>
        <end position="333"/>
    </location>
</feature>
<accession>A0AA37WBP2</accession>
<dbReference type="Gene3D" id="3.30.450.20">
    <property type="entry name" value="PAS domain"/>
    <property type="match status" value="1"/>
</dbReference>
<dbReference type="PANTHER" id="PTHR41523:SF8">
    <property type="entry name" value="ETHYLENE RESPONSE SENSOR PROTEIN"/>
    <property type="match status" value="1"/>
</dbReference>
<dbReference type="PANTHER" id="PTHR41523">
    <property type="entry name" value="TWO-COMPONENT SYSTEM SENSOR PROTEIN"/>
    <property type="match status" value="1"/>
</dbReference>
<proteinExistence type="predicted"/>
<evidence type="ECO:0000256" key="8">
    <source>
        <dbReference type="SAM" id="Coils"/>
    </source>
</evidence>
<dbReference type="Proteomes" id="UP001156708">
    <property type="component" value="Unassembled WGS sequence"/>
</dbReference>
<dbReference type="RefSeq" id="WP_255320862.1">
    <property type="nucleotide sequence ID" value="NZ_BARA01000113.1"/>
</dbReference>
<dbReference type="Pfam" id="PF02518">
    <property type="entry name" value="HATPase_c"/>
    <property type="match status" value="1"/>
</dbReference>
<dbReference type="GO" id="GO:0005524">
    <property type="term" value="F:ATP binding"/>
    <property type="evidence" value="ECO:0007669"/>
    <property type="project" value="UniProtKB-KW"/>
</dbReference>
<dbReference type="InterPro" id="IPR011495">
    <property type="entry name" value="Sig_transdc_His_kin_sub2_dim/P"/>
</dbReference>
<dbReference type="SMART" id="SM00387">
    <property type="entry name" value="HATPase_c"/>
    <property type="match status" value="1"/>
</dbReference>
<evidence type="ECO:0000256" key="3">
    <source>
        <dbReference type="ARBA" id="ARBA00022553"/>
    </source>
</evidence>
<dbReference type="InterPro" id="IPR003594">
    <property type="entry name" value="HATPase_dom"/>
</dbReference>
<dbReference type="Pfam" id="PF07568">
    <property type="entry name" value="HisKA_2"/>
    <property type="match status" value="1"/>
</dbReference>
<dbReference type="InterPro" id="IPR005467">
    <property type="entry name" value="His_kinase_dom"/>
</dbReference>
<feature type="coiled-coil region" evidence="8">
    <location>
        <begin position="365"/>
        <end position="399"/>
    </location>
</feature>
<reference evidence="13" key="2">
    <citation type="journal article" date="2019" name="Int. J. Syst. Evol. Microbiol.">
        <title>The Global Catalogue of Microorganisms (GCM) 10K type strain sequencing project: providing services to taxonomists for standard genome sequencing and annotation.</title>
        <authorList>
            <consortium name="The Broad Institute Genomics Platform"/>
            <consortium name="The Broad Institute Genome Sequencing Center for Infectious Disease"/>
            <person name="Wu L."/>
            <person name="Ma J."/>
        </authorList>
    </citation>
    <scope>NUCLEOTIDE SEQUENCE [LARGE SCALE GENOMIC DNA]</scope>
    <source>
        <strain evidence="13">NBRC 12467</strain>
    </source>
</reference>
<keyword evidence="6" id="KW-0418">Kinase</keyword>
<keyword evidence="3" id="KW-0597">Phosphoprotein</keyword>
<keyword evidence="7" id="KW-0067">ATP-binding</keyword>
<dbReference type="PROSITE" id="PS50109">
    <property type="entry name" value="HIS_KIN"/>
    <property type="match status" value="1"/>
</dbReference>
<evidence type="ECO:0000256" key="9">
    <source>
        <dbReference type="SAM" id="Phobius"/>
    </source>
</evidence>
<keyword evidence="9" id="KW-1133">Transmembrane helix</keyword>
<dbReference type="EMBL" id="BSNZ01000013">
    <property type="protein sequence ID" value="GLQ85251.1"/>
    <property type="molecule type" value="Genomic_DNA"/>
</dbReference>
<keyword evidence="8" id="KW-0175">Coiled coil</keyword>